<evidence type="ECO:0000256" key="5">
    <source>
        <dbReference type="ARBA" id="ARBA00022989"/>
    </source>
</evidence>
<evidence type="ECO:0000256" key="6">
    <source>
        <dbReference type="ARBA" id="ARBA00023136"/>
    </source>
</evidence>
<gene>
    <name evidence="11" type="ORF">NQT62_02440</name>
</gene>
<evidence type="ECO:0000256" key="4">
    <source>
        <dbReference type="ARBA" id="ARBA00022692"/>
    </source>
</evidence>
<dbReference type="Pfam" id="PF00924">
    <property type="entry name" value="MS_channel_2nd"/>
    <property type="match status" value="1"/>
</dbReference>
<feature type="transmembrane region" description="Helical" evidence="7">
    <location>
        <begin position="95"/>
        <end position="114"/>
    </location>
</feature>
<dbReference type="Proteomes" id="UP001204142">
    <property type="component" value="Unassembled WGS sequence"/>
</dbReference>
<protein>
    <submittedName>
        <fullName evidence="11">Mechanosensitive ion channel family protein</fullName>
    </submittedName>
</protein>
<evidence type="ECO:0000259" key="10">
    <source>
        <dbReference type="Pfam" id="PF21088"/>
    </source>
</evidence>
<sequence>MTFNWHQWMDRIEDSKWVEWTTLGIKFVLILVLAAVVLKVVKVFIGRVGKRLQAKAATRGERKRIETLMRVFKYVANIVIMIMGVLAALNTIGISIAPMLAAAGVVGIAVGFGAQSLVKDYFTGIVLLIENQIRVGDVVTLDNRTGTVEEVTLRYVRLRDAEGNVHFVPNGVVSSVTNMSMGFSYAVIDVGIAYKENVQRAMALMDEVGQSMLNEEPWKNQLMGEFMVMGVQMLGDSSVVIRCRFKTVGGEQWAIRREYFRRIKLVFDREQVEIPFPQMTLHRA</sequence>
<evidence type="ECO:0000256" key="1">
    <source>
        <dbReference type="ARBA" id="ARBA00004651"/>
    </source>
</evidence>
<evidence type="ECO:0000256" key="2">
    <source>
        <dbReference type="ARBA" id="ARBA00008017"/>
    </source>
</evidence>
<dbReference type="InterPro" id="IPR023408">
    <property type="entry name" value="MscS_beta-dom_sf"/>
</dbReference>
<dbReference type="Gene3D" id="2.30.30.60">
    <property type="match status" value="1"/>
</dbReference>
<evidence type="ECO:0000313" key="12">
    <source>
        <dbReference type="Proteomes" id="UP001204142"/>
    </source>
</evidence>
<comment type="similarity">
    <text evidence="2">Belongs to the MscS (TC 1.A.23) family.</text>
</comment>
<accession>A0ABT1WEY4</accession>
<dbReference type="InterPro" id="IPR010920">
    <property type="entry name" value="LSM_dom_sf"/>
</dbReference>
<evidence type="ECO:0000313" key="11">
    <source>
        <dbReference type="EMBL" id="MCQ8895297.1"/>
    </source>
</evidence>
<dbReference type="InterPro" id="IPR011014">
    <property type="entry name" value="MscS_channel_TM-2"/>
</dbReference>
<dbReference type="Gene3D" id="3.30.70.100">
    <property type="match status" value="1"/>
</dbReference>
<evidence type="ECO:0000256" key="7">
    <source>
        <dbReference type="SAM" id="Phobius"/>
    </source>
</evidence>
<keyword evidence="3" id="KW-1003">Cell membrane</keyword>
<comment type="subcellular location">
    <subcellularLocation>
        <location evidence="1">Cell membrane</location>
        <topology evidence="1">Multi-pass membrane protein</topology>
    </subcellularLocation>
</comment>
<dbReference type="InterPro" id="IPR049142">
    <property type="entry name" value="MS_channel_1st"/>
</dbReference>
<evidence type="ECO:0000259" key="8">
    <source>
        <dbReference type="Pfam" id="PF00924"/>
    </source>
</evidence>
<feature type="domain" description="Mechanosensitive ion channel MscS C-terminal" evidence="9">
    <location>
        <begin position="187"/>
        <end position="274"/>
    </location>
</feature>
<feature type="domain" description="Mechanosensitive ion channel MscS" evidence="8">
    <location>
        <begin position="117"/>
        <end position="180"/>
    </location>
</feature>
<dbReference type="SUPFAM" id="SSF50182">
    <property type="entry name" value="Sm-like ribonucleoproteins"/>
    <property type="match status" value="1"/>
</dbReference>
<keyword evidence="12" id="KW-1185">Reference proteome</keyword>
<proteinExistence type="inferred from homology"/>
<dbReference type="PANTHER" id="PTHR30460">
    <property type="entry name" value="MODERATE CONDUCTANCE MECHANOSENSITIVE CHANNEL YBIO"/>
    <property type="match status" value="1"/>
</dbReference>
<comment type="caution">
    <text evidence="11">The sequence shown here is derived from an EMBL/GenBank/DDBJ whole genome shotgun (WGS) entry which is preliminary data.</text>
</comment>
<dbReference type="Gene3D" id="1.10.287.1260">
    <property type="match status" value="1"/>
</dbReference>
<dbReference type="InterPro" id="IPR045276">
    <property type="entry name" value="YbiO_bact"/>
</dbReference>
<dbReference type="Pfam" id="PF21088">
    <property type="entry name" value="MS_channel_1st"/>
    <property type="match status" value="1"/>
</dbReference>
<dbReference type="InterPro" id="IPR006685">
    <property type="entry name" value="MscS_channel_2nd"/>
</dbReference>
<evidence type="ECO:0000259" key="9">
    <source>
        <dbReference type="Pfam" id="PF21082"/>
    </source>
</evidence>
<keyword evidence="6 7" id="KW-0472">Membrane</keyword>
<feature type="domain" description="Mechanosensitive ion channel transmembrane helices 2/3" evidence="10">
    <location>
        <begin position="75"/>
        <end position="115"/>
    </location>
</feature>
<dbReference type="Pfam" id="PF21082">
    <property type="entry name" value="MS_channel_3rd"/>
    <property type="match status" value="1"/>
</dbReference>
<keyword evidence="5 7" id="KW-1133">Transmembrane helix</keyword>
<name>A0ABT1WEY4_9BURK</name>
<feature type="transmembrane region" description="Helical" evidence="7">
    <location>
        <begin position="20"/>
        <end position="41"/>
    </location>
</feature>
<dbReference type="RefSeq" id="WP_256762976.1">
    <property type="nucleotide sequence ID" value="NZ_JANIGO010000001.1"/>
</dbReference>
<dbReference type="SUPFAM" id="SSF82861">
    <property type="entry name" value="Mechanosensitive channel protein MscS (YggB), transmembrane region"/>
    <property type="match status" value="1"/>
</dbReference>
<keyword evidence="4 7" id="KW-0812">Transmembrane</keyword>
<feature type="transmembrane region" description="Helical" evidence="7">
    <location>
        <begin position="71"/>
        <end position="89"/>
    </location>
</feature>
<dbReference type="PANTHER" id="PTHR30460:SF0">
    <property type="entry name" value="MODERATE CONDUCTANCE MECHANOSENSITIVE CHANNEL YBIO"/>
    <property type="match status" value="1"/>
</dbReference>
<dbReference type="InterPro" id="IPR049278">
    <property type="entry name" value="MS_channel_C"/>
</dbReference>
<reference evidence="11 12" key="1">
    <citation type="submission" date="2022-07" db="EMBL/GenBank/DDBJ databases">
        <authorList>
            <person name="Xamxidin M."/>
            <person name="Wu M."/>
        </authorList>
    </citation>
    <scope>NUCLEOTIDE SEQUENCE [LARGE SCALE GENOMIC DNA]</scope>
    <source>
        <strain evidence="11 12">NBRC 111650</strain>
    </source>
</reference>
<dbReference type="EMBL" id="JANIGO010000001">
    <property type="protein sequence ID" value="MCQ8895297.1"/>
    <property type="molecule type" value="Genomic_DNA"/>
</dbReference>
<dbReference type="InterPro" id="IPR011066">
    <property type="entry name" value="MscS_channel_C_sf"/>
</dbReference>
<organism evidence="11 12">
    <name type="scientific">Limnobacter humi</name>
    <dbReference type="NCBI Taxonomy" id="1778671"/>
    <lineage>
        <taxon>Bacteria</taxon>
        <taxon>Pseudomonadati</taxon>
        <taxon>Pseudomonadota</taxon>
        <taxon>Betaproteobacteria</taxon>
        <taxon>Burkholderiales</taxon>
        <taxon>Burkholderiaceae</taxon>
        <taxon>Limnobacter</taxon>
    </lineage>
</organism>
<evidence type="ECO:0000256" key="3">
    <source>
        <dbReference type="ARBA" id="ARBA00022475"/>
    </source>
</evidence>
<dbReference type="SUPFAM" id="SSF82689">
    <property type="entry name" value="Mechanosensitive channel protein MscS (YggB), C-terminal domain"/>
    <property type="match status" value="1"/>
</dbReference>